<dbReference type="OrthoDB" id="10052721at2759"/>
<protein>
    <submittedName>
        <fullName evidence="2">GD11656</fullName>
    </submittedName>
</protein>
<dbReference type="EMBL" id="CM000362">
    <property type="protein sequence ID" value="EDX08184.1"/>
    <property type="molecule type" value="Genomic_DNA"/>
</dbReference>
<dbReference type="Proteomes" id="UP000000304">
    <property type="component" value="Chromosome 2R"/>
</dbReference>
<proteinExistence type="predicted"/>
<feature type="domain" description="CMP" evidence="1">
    <location>
        <begin position="94"/>
        <end position="130"/>
    </location>
</feature>
<dbReference type="InterPro" id="IPR032392">
    <property type="entry name" value="ULD"/>
</dbReference>
<evidence type="ECO:0000313" key="3">
    <source>
        <dbReference type="Proteomes" id="UP000000304"/>
    </source>
</evidence>
<dbReference type="STRING" id="7240.B4QH38"/>
<keyword evidence="3" id="KW-1185">Reference proteome</keyword>
<accession>B4QH38</accession>
<organism evidence="2 3">
    <name type="scientific">Drosophila simulans</name>
    <name type="common">Fruit fly</name>
    <dbReference type="NCBI Taxonomy" id="7240"/>
    <lineage>
        <taxon>Eukaryota</taxon>
        <taxon>Metazoa</taxon>
        <taxon>Ecdysozoa</taxon>
        <taxon>Arthropoda</taxon>
        <taxon>Hexapoda</taxon>
        <taxon>Insecta</taxon>
        <taxon>Pterygota</taxon>
        <taxon>Neoptera</taxon>
        <taxon>Endopterygota</taxon>
        <taxon>Diptera</taxon>
        <taxon>Brachycera</taxon>
        <taxon>Muscomorpha</taxon>
        <taxon>Ephydroidea</taxon>
        <taxon>Drosophilidae</taxon>
        <taxon>Drosophila</taxon>
        <taxon>Sophophora</taxon>
    </lineage>
</organism>
<dbReference type="AlphaFoldDB" id="B4QH38"/>
<name>B4QH38_DROSI</name>
<evidence type="ECO:0000259" key="1">
    <source>
        <dbReference type="Pfam" id="PF16534"/>
    </source>
</evidence>
<gene>
    <name evidence="2" type="primary">Dsim\GD11656</name>
    <name evidence="2" type="ORF">Dsim_GD11656</name>
</gene>
<reference evidence="2 3" key="1">
    <citation type="journal article" date="2007" name="Nature">
        <title>Evolution of genes and genomes on the Drosophila phylogeny.</title>
        <authorList>
            <consortium name="Drosophila 12 Genomes Consortium"/>
            <person name="Clark A.G."/>
            <person name="Eisen M.B."/>
            <person name="Smith D.R."/>
            <person name="Bergman C.M."/>
            <person name="Oliver B."/>
            <person name="Markow T.A."/>
            <person name="Kaufman T.C."/>
            <person name="Kellis M."/>
            <person name="Gelbart W."/>
            <person name="Iyer V.N."/>
            <person name="Pollard D.A."/>
            <person name="Sackton T.B."/>
            <person name="Larracuente A.M."/>
            <person name="Singh N.D."/>
            <person name="Abad J.P."/>
            <person name="Abt D.N."/>
            <person name="Adryan B."/>
            <person name="Aguade M."/>
            <person name="Akashi H."/>
            <person name="Anderson W.W."/>
            <person name="Aquadro C.F."/>
            <person name="Ardell D.H."/>
            <person name="Arguello R."/>
            <person name="Artieri C.G."/>
            <person name="Barbash D.A."/>
            <person name="Barker D."/>
            <person name="Barsanti P."/>
            <person name="Batterham P."/>
            <person name="Batzoglou S."/>
            <person name="Begun D."/>
            <person name="Bhutkar A."/>
            <person name="Blanco E."/>
            <person name="Bosak S.A."/>
            <person name="Bradley R.K."/>
            <person name="Brand A.D."/>
            <person name="Brent M.R."/>
            <person name="Brooks A.N."/>
            <person name="Brown R.H."/>
            <person name="Butlin R.K."/>
            <person name="Caggese C."/>
            <person name="Calvi B.R."/>
            <person name="Bernardo de Carvalho A."/>
            <person name="Caspi A."/>
            <person name="Castrezana S."/>
            <person name="Celniker S.E."/>
            <person name="Chang J.L."/>
            <person name="Chapple C."/>
            <person name="Chatterji S."/>
            <person name="Chinwalla A."/>
            <person name="Civetta A."/>
            <person name="Clifton S.W."/>
            <person name="Comeron J.M."/>
            <person name="Costello J.C."/>
            <person name="Coyne J.A."/>
            <person name="Daub J."/>
            <person name="David R.G."/>
            <person name="Delcher A.L."/>
            <person name="Delehaunty K."/>
            <person name="Do C.B."/>
            <person name="Ebling H."/>
            <person name="Edwards K."/>
            <person name="Eickbush T."/>
            <person name="Evans J.D."/>
            <person name="Filipski A."/>
            <person name="Findeiss S."/>
            <person name="Freyhult E."/>
            <person name="Fulton L."/>
            <person name="Fulton R."/>
            <person name="Garcia A.C."/>
            <person name="Gardiner A."/>
            <person name="Garfield D.A."/>
            <person name="Garvin B.E."/>
            <person name="Gibson G."/>
            <person name="Gilbert D."/>
            <person name="Gnerre S."/>
            <person name="Godfrey J."/>
            <person name="Good R."/>
            <person name="Gotea V."/>
            <person name="Gravely B."/>
            <person name="Greenberg A.J."/>
            <person name="Griffiths-Jones S."/>
            <person name="Gross S."/>
            <person name="Guigo R."/>
            <person name="Gustafson E.A."/>
            <person name="Haerty W."/>
            <person name="Hahn M.W."/>
            <person name="Halligan D.L."/>
            <person name="Halpern A.L."/>
            <person name="Halter G.M."/>
            <person name="Han M.V."/>
            <person name="Heger A."/>
            <person name="Hillier L."/>
            <person name="Hinrichs A.S."/>
            <person name="Holmes I."/>
            <person name="Hoskins R.A."/>
            <person name="Hubisz M.J."/>
            <person name="Hultmark D."/>
            <person name="Huntley M.A."/>
            <person name="Jaffe D.B."/>
            <person name="Jagadeeshan S."/>
            <person name="Jeck W.R."/>
            <person name="Johnson J."/>
            <person name="Jones C.D."/>
            <person name="Jordan W.C."/>
            <person name="Karpen G.H."/>
            <person name="Kataoka E."/>
            <person name="Keightley P.D."/>
            <person name="Kheradpour P."/>
            <person name="Kirkness E.F."/>
            <person name="Koerich L.B."/>
            <person name="Kristiansen K."/>
            <person name="Kudrna D."/>
            <person name="Kulathinal R.J."/>
            <person name="Kumar S."/>
            <person name="Kwok R."/>
            <person name="Lander E."/>
            <person name="Langley C.H."/>
            <person name="Lapoint R."/>
            <person name="Lazzaro B.P."/>
            <person name="Lee S.J."/>
            <person name="Levesque L."/>
            <person name="Li R."/>
            <person name="Lin C.F."/>
            <person name="Lin M.F."/>
            <person name="Lindblad-Toh K."/>
            <person name="Llopart A."/>
            <person name="Long M."/>
            <person name="Low L."/>
            <person name="Lozovsky E."/>
            <person name="Lu J."/>
            <person name="Luo M."/>
            <person name="Machado C.A."/>
            <person name="Makalowski W."/>
            <person name="Marzo M."/>
            <person name="Matsuda M."/>
            <person name="Matzkin L."/>
            <person name="McAllister B."/>
            <person name="McBride C.S."/>
            <person name="McKernan B."/>
            <person name="McKernan K."/>
            <person name="Mendez-Lago M."/>
            <person name="Minx P."/>
            <person name="Mollenhauer M.U."/>
            <person name="Montooth K."/>
            <person name="Mount S.M."/>
            <person name="Mu X."/>
            <person name="Myers E."/>
            <person name="Negre B."/>
            <person name="Newfeld S."/>
            <person name="Nielsen R."/>
            <person name="Noor M.A."/>
            <person name="O'Grady P."/>
            <person name="Pachter L."/>
            <person name="Papaceit M."/>
            <person name="Parisi M.J."/>
            <person name="Parisi M."/>
            <person name="Parts L."/>
            <person name="Pedersen J.S."/>
            <person name="Pesole G."/>
            <person name="Phillippy A.M."/>
            <person name="Ponting C.P."/>
            <person name="Pop M."/>
            <person name="Porcelli D."/>
            <person name="Powell J.R."/>
            <person name="Prohaska S."/>
            <person name="Pruitt K."/>
            <person name="Puig M."/>
            <person name="Quesneville H."/>
            <person name="Ram K.R."/>
            <person name="Rand D."/>
            <person name="Rasmussen M.D."/>
            <person name="Reed L.K."/>
            <person name="Reenan R."/>
            <person name="Reily A."/>
            <person name="Remington K.A."/>
            <person name="Rieger T.T."/>
            <person name="Ritchie M.G."/>
            <person name="Robin C."/>
            <person name="Rogers Y.H."/>
            <person name="Rohde C."/>
            <person name="Rozas J."/>
            <person name="Rubenfield M.J."/>
            <person name="Ruiz A."/>
            <person name="Russo S."/>
            <person name="Salzberg S.L."/>
            <person name="Sanchez-Gracia A."/>
            <person name="Saranga D.J."/>
            <person name="Sato H."/>
            <person name="Schaeffer S.W."/>
            <person name="Schatz M.C."/>
            <person name="Schlenke T."/>
            <person name="Schwartz R."/>
            <person name="Segarra C."/>
            <person name="Singh R.S."/>
            <person name="Sirot L."/>
            <person name="Sirota M."/>
            <person name="Sisneros N.B."/>
            <person name="Smith C.D."/>
            <person name="Smith T.F."/>
            <person name="Spieth J."/>
            <person name="Stage D.E."/>
            <person name="Stark A."/>
            <person name="Stephan W."/>
            <person name="Strausberg R.L."/>
            <person name="Strempel S."/>
            <person name="Sturgill D."/>
            <person name="Sutton G."/>
            <person name="Sutton G.G."/>
            <person name="Tao W."/>
            <person name="Teichmann S."/>
            <person name="Tobari Y.N."/>
            <person name="Tomimura Y."/>
            <person name="Tsolas J.M."/>
            <person name="Valente V.L."/>
            <person name="Venter E."/>
            <person name="Venter J.C."/>
            <person name="Vicario S."/>
            <person name="Vieira F.G."/>
            <person name="Vilella A.J."/>
            <person name="Villasante A."/>
            <person name="Walenz B."/>
            <person name="Wang J."/>
            <person name="Wasserman M."/>
            <person name="Watts T."/>
            <person name="Wilson D."/>
            <person name="Wilson R.K."/>
            <person name="Wing R.A."/>
            <person name="Wolfner M.F."/>
            <person name="Wong A."/>
            <person name="Wong G.K."/>
            <person name="Wu C.I."/>
            <person name="Wu G."/>
            <person name="Yamamoto D."/>
            <person name="Yang H.P."/>
            <person name="Yang S.P."/>
            <person name="Yorke J.A."/>
            <person name="Yoshida K."/>
            <person name="Zdobnov E."/>
            <person name="Zhang P."/>
            <person name="Zhang Y."/>
            <person name="Zimin A.V."/>
            <person name="Baldwin J."/>
            <person name="Abdouelleil A."/>
            <person name="Abdulkadir J."/>
            <person name="Abebe A."/>
            <person name="Abera B."/>
            <person name="Abreu J."/>
            <person name="Acer S.C."/>
            <person name="Aftuck L."/>
            <person name="Alexander A."/>
            <person name="An P."/>
            <person name="Anderson E."/>
            <person name="Anderson S."/>
            <person name="Arachi H."/>
            <person name="Azer M."/>
            <person name="Bachantsang P."/>
            <person name="Barry A."/>
            <person name="Bayul T."/>
            <person name="Berlin A."/>
            <person name="Bessette D."/>
            <person name="Bloom T."/>
            <person name="Blye J."/>
            <person name="Boguslavskiy L."/>
            <person name="Bonnet C."/>
            <person name="Boukhgalter B."/>
            <person name="Bourzgui I."/>
            <person name="Brown A."/>
            <person name="Cahill P."/>
            <person name="Channer S."/>
            <person name="Cheshatsang Y."/>
            <person name="Chuda L."/>
            <person name="Citroen M."/>
            <person name="Collymore A."/>
            <person name="Cooke P."/>
            <person name="Costello M."/>
            <person name="D'Aco K."/>
            <person name="Daza R."/>
            <person name="De Haan G."/>
            <person name="DeGray S."/>
            <person name="DeMaso C."/>
            <person name="Dhargay N."/>
            <person name="Dooley K."/>
            <person name="Dooley E."/>
            <person name="Doricent M."/>
            <person name="Dorje P."/>
            <person name="Dorjee K."/>
            <person name="Dupes A."/>
            <person name="Elong R."/>
            <person name="Falk J."/>
            <person name="Farina A."/>
            <person name="Faro S."/>
            <person name="Ferguson D."/>
            <person name="Fisher S."/>
            <person name="Foley C.D."/>
            <person name="Franke A."/>
            <person name="Friedrich D."/>
            <person name="Gadbois L."/>
            <person name="Gearin G."/>
            <person name="Gearin C.R."/>
            <person name="Giannoukos G."/>
            <person name="Goode T."/>
            <person name="Graham J."/>
            <person name="Grandbois E."/>
            <person name="Grewal S."/>
            <person name="Gyaltsen K."/>
            <person name="Hafez N."/>
            <person name="Hagos B."/>
            <person name="Hall J."/>
            <person name="Henson C."/>
            <person name="Hollinger A."/>
            <person name="Honan T."/>
            <person name="Huard M.D."/>
            <person name="Hughes L."/>
            <person name="Hurhula B."/>
            <person name="Husby M.E."/>
            <person name="Kamat A."/>
            <person name="Kanga B."/>
            <person name="Kashin S."/>
            <person name="Khazanovich D."/>
            <person name="Kisner P."/>
            <person name="Lance K."/>
            <person name="Lara M."/>
            <person name="Lee W."/>
            <person name="Lennon N."/>
            <person name="Letendre F."/>
            <person name="LeVine R."/>
            <person name="Lipovsky A."/>
            <person name="Liu X."/>
            <person name="Liu J."/>
            <person name="Liu S."/>
            <person name="Lokyitsang T."/>
            <person name="Lokyitsang Y."/>
            <person name="Lubonja R."/>
            <person name="Lui A."/>
            <person name="MacDonald P."/>
            <person name="Magnisalis V."/>
            <person name="Maru K."/>
            <person name="Matthews C."/>
            <person name="McCusker W."/>
            <person name="McDonough S."/>
            <person name="Mehta T."/>
            <person name="Meldrim J."/>
            <person name="Meneus L."/>
            <person name="Mihai O."/>
            <person name="Mihalev A."/>
            <person name="Mihova T."/>
            <person name="Mittelman R."/>
            <person name="Mlenga V."/>
            <person name="Montmayeur A."/>
            <person name="Mulrain L."/>
            <person name="Navidi A."/>
            <person name="Naylor J."/>
            <person name="Negash T."/>
            <person name="Nguyen T."/>
            <person name="Nguyen N."/>
            <person name="Nicol R."/>
            <person name="Norbu C."/>
            <person name="Norbu N."/>
            <person name="Novod N."/>
            <person name="O'Neill B."/>
            <person name="Osman S."/>
            <person name="Markiewicz E."/>
            <person name="Oyono O.L."/>
            <person name="Patti C."/>
            <person name="Phunkhang P."/>
            <person name="Pierre F."/>
            <person name="Priest M."/>
            <person name="Raghuraman S."/>
            <person name="Rege F."/>
            <person name="Reyes R."/>
            <person name="Rise C."/>
            <person name="Rogov P."/>
            <person name="Ross K."/>
            <person name="Ryan E."/>
            <person name="Settipalli S."/>
            <person name="Shea T."/>
            <person name="Sherpa N."/>
            <person name="Shi L."/>
            <person name="Shih D."/>
            <person name="Sparrow T."/>
            <person name="Spaulding J."/>
            <person name="Stalker J."/>
            <person name="Stange-Thomann N."/>
            <person name="Stavropoulos S."/>
            <person name="Stone C."/>
            <person name="Strader C."/>
            <person name="Tesfaye S."/>
            <person name="Thomson T."/>
            <person name="Thoulutsang Y."/>
            <person name="Thoulutsang D."/>
            <person name="Topham K."/>
            <person name="Topping I."/>
            <person name="Tsamla T."/>
            <person name="Vassiliev H."/>
            <person name="Vo A."/>
            <person name="Wangchuk T."/>
            <person name="Wangdi T."/>
            <person name="Weiand M."/>
            <person name="Wilkinson J."/>
            <person name="Wilson A."/>
            <person name="Yadav S."/>
            <person name="Young G."/>
            <person name="Yu Q."/>
            <person name="Zembek L."/>
            <person name="Zhong D."/>
            <person name="Zimmer A."/>
            <person name="Zwirko Z."/>
            <person name="Jaffe D.B."/>
            <person name="Alvarez P."/>
            <person name="Brockman W."/>
            <person name="Butler J."/>
            <person name="Chin C."/>
            <person name="Gnerre S."/>
            <person name="Grabherr M."/>
            <person name="Kleber M."/>
            <person name="Mauceli E."/>
            <person name="MacCallum I."/>
        </authorList>
    </citation>
    <scope>NUCLEOTIDE SEQUENCE [LARGE SCALE GENOMIC DNA]</scope>
    <source>
        <strain evidence="3">white501</strain>
    </source>
</reference>
<evidence type="ECO:0000313" key="2">
    <source>
        <dbReference type="EMBL" id="EDX08184.1"/>
    </source>
</evidence>
<sequence length="130" mass="13437">MDFQSAMETFAEAWVAANAGQQSQALALTRAANAAAVVAAANAKSPNASSSASASLADLAVKKEHSLSPPHSVVGVGVGVAGEDQHSKSSLQAKSLPLHCVVESVHSLHASLTIDTRQPWKRRPNIETDS</sequence>
<dbReference type="Pfam" id="PF16534">
    <property type="entry name" value="ULD"/>
    <property type="match status" value="1"/>
</dbReference>
<dbReference type="HOGENOM" id="CLU_1940314_0_0_1"/>